<dbReference type="AlphaFoldDB" id="A0A4Z1JRE7"/>
<accession>A0A4Z1JRE7</accession>
<evidence type="ECO:0000256" key="1">
    <source>
        <dbReference type="SAM" id="MobiDB-lite"/>
    </source>
</evidence>
<name>A0A4Z1JRE7_9HELO</name>
<organism evidence="2 3">
    <name type="scientific">Botrytis elliptica</name>
    <dbReference type="NCBI Taxonomy" id="278938"/>
    <lineage>
        <taxon>Eukaryota</taxon>
        <taxon>Fungi</taxon>
        <taxon>Dikarya</taxon>
        <taxon>Ascomycota</taxon>
        <taxon>Pezizomycotina</taxon>
        <taxon>Leotiomycetes</taxon>
        <taxon>Helotiales</taxon>
        <taxon>Sclerotiniaceae</taxon>
        <taxon>Botrytis</taxon>
    </lineage>
</organism>
<comment type="caution">
    <text evidence="2">The sequence shown here is derived from an EMBL/GenBank/DDBJ whole genome shotgun (WGS) entry which is preliminary data.</text>
</comment>
<keyword evidence="3" id="KW-1185">Reference proteome</keyword>
<evidence type="ECO:0000313" key="3">
    <source>
        <dbReference type="Proteomes" id="UP000297229"/>
    </source>
</evidence>
<sequence length="87" mass="9392">MKLVAGHTLINVHNGHGYPAALGTGFGTTGSTLGREYSMGHSSTENGAMEEVREERSASPNKLRRSMIWDSLWSIDLSLERGRGGGF</sequence>
<dbReference type="Proteomes" id="UP000297229">
    <property type="component" value="Unassembled WGS sequence"/>
</dbReference>
<gene>
    <name evidence="2" type="ORF">BELL_0570g00030</name>
</gene>
<dbReference type="EMBL" id="PQXM01000568">
    <property type="protein sequence ID" value="TGO71477.1"/>
    <property type="molecule type" value="Genomic_DNA"/>
</dbReference>
<evidence type="ECO:0000313" key="2">
    <source>
        <dbReference type="EMBL" id="TGO71477.1"/>
    </source>
</evidence>
<protein>
    <submittedName>
        <fullName evidence="2">Uncharacterized protein</fullName>
    </submittedName>
</protein>
<reference evidence="2 3" key="1">
    <citation type="submission" date="2017-12" db="EMBL/GenBank/DDBJ databases">
        <title>Comparative genomics of Botrytis spp.</title>
        <authorList>
            <person name="Valero-Jimenez C.A."/>
            <person name="Tapia P."/>
            <person name="Veloso J."/>
            <person name="Silva-Moreno E."/>
            <person name="Staats M."/>
            <person name="Valdes J.H."/>
            <person name="Van Kan J.A.L."/>
        </authorList>
    </citation>
    <scope>NUCLEOTIDE SEQUENCE [LARGE SCALE GENOMIC DNA]</scope>
    <source>
        <strain evidence="2 3">Be9601</strain>
    </source>
</reference>
<proteinExistence type="predicted"/>
<feature type="region of interest" description="Disordered" evidence="1">
    <location>
        <begin position="33"/>
        <end position="60"/>
    </location>
</feature>